<comment type="similarity">
    <text evidence="2">Belongs to the major facilitator superfamily. Sugar transporter (TC 2.A.1.1) family.</text>
</comment>
<keyword evidence="3" id="KW-0813">Transport</keyword>
<feature type="transmembrane region" description="Helical" evidence="8">
    <location>
        <begin position="67"/>
        <end position="90"/>
    </location>
</feature>
<reference evidence="10 11" key="1">
    <citation type="journal article" date="2020" name="ISME J.">
        <title>Uncovering the hidden diversity of litter-decomposition mechanisms in mushroom-forming fungi.</title>
        <authorList>
            <person name="Floudas D."/>
            <person name="Bentzer J."/>
            <person name="Ahren D."/>
            <person name="Johansson T."/>
            <person name="Persson P."/>
            <person name="Tunlid A."/>
        </authorList>
    </citation>
    <scope>NUCLEOTIDE SEQUENCE [LARGE SCALE GENOMIC DNA]</scope>
    <source>
        <strain evidence="10 11">CBS 101986</strain>
    </source>
</reference>
<keyword evidence="5 8" id="KW-1133">Transmembrane helix</keyword>
<dbReference type="Pfam" id="PF00083">
    <property type="entry name" value="Sugar_tr"/>
    <property type="match status" value="1"/>
</dbReference>
<dbReference type="GO" id="GO:0015149">
    <property type="term" value="F:hexose transmembrane transporter activity"/>
    <property type="evidence" value="ECO:0007669"/>
    <property type="project" value="TreeGrafter"/>
</dbReference>
<feature type="transmembrane region" description="Helical" evidence="8">
    <location>
        <begin position="396"/>
        <end position="421"/>
    </location>
</feature>
<evidence type="ECO:0000256" key="5">
    <source>
        <dbReference type="ARBA" id="ARBA00022989"/>
    </source>
</evidence>
<evidence type="ECO:0000256" key="1">
    <source>
        <dbReference type="ARBA" id="ARBA00004141"/>
    </source>
</evidence>
<gene>
    <name evidence="10" type="ORF">D9619_005697</name>
</gene>
<dbReference type="InterPro" id="IPR045263">
    <property type="entry name" value="GLUT"/>
</dbReference>
<dbReference type="Gene3D" id="1.20.1250.20">
    <property type="entry name" value="MFS general substrate transporter like domains"/>
    <property type="match status" value="1"/>
</dbReference>
<evidence type="ECO:0000256" key="4">
    <source>
        <dbReference type="ARBA" id="ARBA00022692"/>
    </source>
</evidence>
<proteinExistence type="inferred from homology"/>
<evidence type="ECO:0000313" key="11">
    <source>
        <dbReference type="Proteomes" id="UP000567179"/>
    </source>
</evidence>
<dbReference type="PROSITE" id="PS50850">
    <property type="entry name" value="MFS"/>
    <property type="match status" value="1"/>
</dbReference>
<feature type="transmembrane region" description="Helical" evidence="8">
    <location>
        <begin position="187"/>
        <end position="207"/>
    </location>
</feature>
<comment type="catalytic activity">
    <reaction evidence="7">
        <text>myo-inositol(out) + H(+)(out) = myo-inositol(in) + H(+)(in)</text>
        <dbReference type="Rhea" id="RHEA:60364"/>
        <dbReference type="ChEBI" id="CHEBI:15378"/>
        <dbReference type="ChEBI" id="CHEBI:17268"/>
    </reaction>
</comment>
<protein>
    <recommendedName>
        <fullName evidence="9">Major facilitator superfamily (MFS) profile domain-containing protein</fullName>
    </recommendedName>
</protein>
<keyword evidence="6 8" id="KW-0472">Membrane</keyword>
<evidence type="ECO:0000256" key="7">
    <source>
        <dbReference type="ARBA" id="ARBA00049119"/>
    </source>
</evidence>
<comment type="subcellular location">
    <subcellularLocation>
        <location evidence="1">Membrane</location>
        <topology evidence="1">Multi-pass membrane protein</topology>
    </subcellularLocation>
</comment>
<evidence type="ECO:0000256" key="2">
    <source>
        <dbReference type="ARBA" id="ARBA00010992"/>
    </source>
</evidence>
<dbReference type="PRINTS" id="PR00171">
    <property type="entry name" value="SUGRTRNSPORT"/>
</dbReference>
<feature type="transmembrane region" description="Helical" evidence="8">
    <location>
        <begin position="275"/>
        <end position="296"/>
    </location>
</feature>
<dbReference type="InterPro" id="IPR020846">
    <property type="entry name" value="MFS_dom"/>
</dbReference>
<sequence>MSLPRNGSSFSAYGWTVCAWSLIVAFQYGYHISVLNQIQAVLTCKASQPTLLPSTSYLLPCISMSDFTFSLVTSVFTIGGLLGSLCANVVMDKAGRRGTQRVCAAFIGVGAALMGVSNSLIWLLFGRFLIGVGSGLGLCVGPIFLAEIAPSKISGGVGVLTQLSIVFGIMFTQIAGINLAAPSSWRYVFFLSFCLSALQLLSASFVVESPAFLFHKGHVDQYKNAARRLWGNTTPTLADSETPLLDEPVPQTPAVREQNLTIAKVFTVKELRTPLMVVSSAMLAQQFSGINAVLYYSNDILSNSLPEFGAYISLGITMINVIMTFPPIWLIESLGRRKLLSISIAGQVLSLAILGYSLDSSAATLASVSIITFVMSFAIGLGPVPFVMIPEVSPPYAVSALSSIALSINWISNFIVGLIFLPVRNLISGGNRNKEGQVFYVFVTLLVVFSWWLSKVYRPT</sequence>
<dbReference type="PANTHER" id="PTHR23503:SF8">
    <property type="entry name" value="FACILITATED GLUCOSE TRANSPORTER PROTEIN 1"/>
    <property type="match status" value="1"/>
</dbReference>
<keyword evidence="11" id="KW-1185">Reference proteome</keyword>
<dbReference type="AlphaFoldDB" id="A0A8H5BWR3"/>
<feature type="transmembrane region" description="Helical" evidence="8">
    <location>
        <begin position="128"/>
        <end position="145"/>
    </location>
</feature>
<evidence type="ECO:0000256" key="3">
    <source>
        <dbReference type="ARBA" id="ARBA00022448"/>
    </source>
</evidence>
<evidence type="ECO:0000256" key="8">
    <source>
        <dbReference type="SAM" id="Phobius"/>
    </source>
</evidence>
<feature type="transmembrane region" description="Helical" evidence="8">
    <location>
        <begin position="12"/>
        <end position="30"/>
    </location>
</feature>
<dbReference type="InterPro" id="IPR036259">
    <property type="entry name" value="MFS_trans_sf"/>
</dbReference>
<dbReference type="SUPFAM" id="SSF103473">
    <property type="entry name" value="MFS general substrate transporter"/>
    <property type="match status" value="1"/>
</dbReference>
<feature type="transmembrane region" description="Helical" evidence="8">
    <location>
        <begin position="437"/>
        <end position="454"/>
    </location>
</feature>
<name>A0A8H5BWR3_9AGAR</name>
<accession>A0A8H5BWR3</accession>
<evidence type="ECO:0000256" key="6">
    <source>
        <dbReference type="ARBA" id="ARBA00023136"/>
    </source>
</evidence>
<comment type="caution">
    <text evidence="10">The sequence shown here is derived from an EMBL/GenBank/DDBJ whole genome shotgun (WGS) entry which is preliminary data.</text>
</comment>
<dbReference type="OrthoDB" id="4540492at2759"/>
<dbReference type="Proteomes" id="UP000567179">
    <property type="component" value="Unassembled WGS sequence"/>
</dbReference>
<dbReference type="InterPro" id="IPR003663">
    <property type="entry name" value="Sugar/inositol_transpt"/>
</dbReference>
<evidence type="ECO:0000313" key="10">
    <source>
        <dbReference type="EMBL" id="KAF5330980.1"/>
    </source>
</evidence>
<organism evidence="10 11">
    <name type="scientific">Psilocybe cf. subviscida</name>
    <dbReference type="NCBI Taxonomy" id="2480587"/>
    <lineage>
        <taxon>Eukaryota</taxon>
        <taxon>Fungi</taxon>
        <taxon>Dikarya</taxon>
        <taxon>Basidiomycota</taxon>
        <taxon>Agaricomycotina</taxon>
        <taxon>Agaricomycetes</taxon>
        <taxon>Agaricomycetidae</taxon>
        <taxon>Agaricales</taxon>
        <taxon>Agaricineae</taxon>
        <taxon>Strophariaceae</taxon>
        <taxon>Psilocybe</taxon>
    </lineage>
</organism>
<dbReference type="EMBL" id="JAACJJ010000001">
    <property type="protein sequence ID" value="KAF5330980.1"/>
    <property type="molecule type" value="Genomic_DNA"/>
</dbReference>
<feature type="transmembrane region" description="Helical" evidence="8">
    <location>
        <begin position="102"/>
        <end position="122"/>
    </location>
</feature>
<dbReference type="PANTHER" id="PTHR23503">
    <property type="entry name" value="SOLUTE CARRIER FAMILY 2"/>
    <property type="match status" value="1"/>
</dbReference>
<dbReference type="GO" id="GO:0016020">
    <property type="term" value="C:membrane"/>
    <property type="evidence" value="ECO:0007669"/>
    <property type="project" value="UniProtKB-SubCell"/>
</dbReference>
<feature type="transmembrane region" description="Helical" evidence="8">
    <location>
        <begin position="339"/>
        <end position="358"/>
    </location>
</feature>
<dbReference type="InterPro" id="IPR005828">
    <property type="entry name" value="MFS_sugar_transport-like"/>
</dbReference>
<evidence type="ECO:0000259" key="9">
    <source>
        <dbReference type="PROSITE" id="PS50850"/>
    </source>
</evidence>
<feature type="transmembrane region" description="Helical" evidence="8">
    <location>
        <begin position="308"/>
        <end position="330"/>
    </location>
</feature>
<feature type="transmembrane region" description="Helical" evidence="8">
    <location>
        <begin position="157"/>
        <end position="181"/>
    </location>
</feature>
<keyword evidence="4 8" id="KW-0812">Transmembrane</keyword>
<feature type="transmembrane region" description="Helical" evidence="8">
    <location>
        <begin position="364"/>
        <end position="389"/>
    </location>
</feature>
<feature type="domain" description="Major facilitator superfamily (MFS) profile" evidence="9">
    <location>
        <begin position="17"/>
        <end position="460"/>
    </location>
</feature>